<name>A0A261XT45_9FUNG</name>
<dbReference type="SUPFAM" id="SSF51735">
    <property type="entry name" value="NAD(P)-binding Rossmann-fold domains"/>
    <property type="match status" value="1"/>
</dbReference>
<dbReference type="Proteomes" id="UP000242875">
    <property type="component" value="Unassembled WGS sequence"/>
</dbReference>
<dbReference type="GO" id="GO:0004497">
    <property type="term" value="F:monooxygenase activity"/>
    <property type="evidence" value="ECO:0007669"/>
    <property type="project" value="InterPro"/>
</dbReference>
<dbReference type="PRINTS" id="PR00080">
    <property type="entry name" value="SDRFAMILY"/>
</dbReference>
<evidence type="ECO:0000313" key="7">
    <source>
        <dbReference type="EMBL" id="OZJ01530.1"/>
    </source>
</evidence>
<comment type="caution">
    <text evidence="7">The sequence shown here is derived from an EMBL/GenBank/DDBJ whole genome shotgun (WGS) entry which is preliminary data.</text>
</comment>
<dbReference type="AlphaFoldDB" id="A0A261XT45"/>
<feature type="domain" description="FAD-binding" evidence="6">
    <location>
        <begin position="35"/>
        <end position="210"/>
    </location>
</feature>
<evidence type="ECO:0000256" key="3">
    <source>
        <dbReference type="ARBA" id="ARBA00022827"/>
    </source>
</evidence>
<feature type="domain" description="FAD-binding" evidence="6">
    <location>
        <begin position="282"/>
        <end position="344"/>
    </location>
</feature>
<evidence type="ECO:0000256" key="4">
    <source>
        <dbReference type="ARBA" id="ARBA00023002"/>
    </source>
</evidence>
<keyword evidence="4" id="KW-0560">Oxidoreductase</keyword>
<dbReference type="InterPro" id="IPR002938">
    <property type="entry name" value="FAD-bd"/>
</dbReference>
<dbReference type="Gene3D" id="3.50.50.60">
    <property type="entry name" value="FAD/NAD(P)-binding domain"/>
    <property type="match status" value="1"/>
</dbReference>
<accession>A0A261XT45</accession>
<protein>
    <recommendedName>
        <fullName evidence="6">FAD-binding domain-containing protein</fullName>
    </recommendedName>
</protein>
<keyword evidence="8" id="KW-1185">Reference proteome</keyword>
<dbReference type="Gene3D" id="3.40.50.720">
    <property type="entry name" value="NAD(P)-binding Rossmann-like Domain"/>
    <property type="match status" value="1"/>
</dbReference>
<dbReference type="PANTHER" id="PTHR47356:SF2">
    <property type="entry name" value="FAD-BINDING DOMAIN-CONTAINING PROTEIN-RELATED"/>
    <property type="match status" value="1"/>
</dbReference>
<dbReference type="FunFam" id="3.40.50.720:FF:000084">
    <property type="entry name" value="Short-chain dehydrogenase reductase"/>
    <property type="match status" value="1"/>
</dbReference>
<keyword evidence="2" id="KW-0285">Flavoprotein</keyword>
<dbReference type="SUPFAM" id="SSF51905">
    <property type="entry name" value="FAD/NAD(P)-binding domain"/>
    <property type="match status" value="1"/>
</dbReference>
<comment type="similarity">
    <text evidence="1">Belongs to the paxM FAD-dependent monooxygenase family.</text>
</comment>
<evidence type="ECO:0000256" key="5">
    <source>
        <dbReference type="SAM" id="MobiDB-lite"/>
    </source>
</evidence>
<dbReference type="Pfam" id="PF13561">
    <property type="entry name" value="adh_short_C2"/>
    <property type="match status" value="1"/>
</dbReference>
<evidence type="ECO:0000259" key="6">
    <source>
        <dbReference type="Pfam" id="PF01494"/>
    </source>
</evidence>
<dbReference type="Pfam" id="PF01494">
    <property type="entry name" value="FAD_binding_3"/>
    <property type="match status" value="2"/>
</dbReference>
<feature type="non-terminal residue" evidence="7">
    <location>
        <position position="681"/>
    </location>
</feature>
<dbReference type="InterPro" id="IPR036291">
    <property type="entry name" value="NAD(P)-bd_dom_sf"/>
</dbReference>
<dbReference type="PANTHER" id="PTHR47356">
    <property type="entry name" value="FAD-DEPENDENT MONOOXYGENASE ASQG-RELATED"/>
    <property type="match status" value="1"/>
</dbReference>
<keyword evidence="3" id="KW-0274">FAD</keyword>
<feature type="compositionally biased region" description="Low complexity" evidence="5">
    <location>
        <begin position="16"/>
        <end position="27"/>
    </location>
</feature>
<feature type="region of interest" description="Disordered" evidence="5">
    <location>
        <begin position="1"/>
        <end position="27"/>
    </location>
</feature>
<dbReference type="OrthoDB" id="1393670at2759"/>
<organism evidence="7 8">
    <name type="scientific">Bifiguratus adelaidae</name>
    <dbReference type="NCBI Taxonomy" id="1938954"/>
    <lineage>
        <taxon>Eukaryota</taxon>
        <taxon>Fungi</taxon>
        <taxon>Fungi incertae sedis</taxon>
        <taxon>Mucoromycota</taxon>
        <taxon>Mucoromycotina</taxon>
        <taxon>Endogonomycetes</taxon>
        <taxon>Endogonales</taxon>
        <taxon>Endogonales incertae sedis</taxon>
        <taxon>Bifiguratus</taxon>
    </lineage>
</organism>
<dbReference type="InterPro" id="IPR036188">
    <property type="entry name" value="FAD/NAD-bd_sf"/>
</dbReference>
<sequence>MENGNGHVPVNGEAQNGAVNGTANGNGHVHRKPKAVIVGGGIAGLMLANCFNKAGMDYIILERAETSNRAYGSNVVLVPNGLRIFDQLGLYEKIKSVSTDAIENHFWERKGDALRQWAAVTATPGLTIEGRWGYAQCNIHRKDLLITLWEQVDDDHIMTGVKVTSIREEKDRIVAICQDGSEYSGDFIVGADGAWSHTRHALYRNIEVENSQLMTEHDKAGLQCQYHAIFGYTKPIEGLEIDNVFHWINGKDYMLNTIIANSEDVLSPHKGWTLGEMAANADAIVKVNLEEKCFDRWTYGRTILIGDAAHKMSPFIGQGANQAIEDCVVLTNILYNTTQNKKESLTKKDYEEAFNTFVDVRHARAKWIVGQAHTSGKIFTWPNAFWRLTCKAVYSLPYVMNLALQDKLYGVRPTLKFLPPPVAIVTGSSRGLGAAIAKVLASKGAKVVVNYANSAKKAEEVVASIKDNGGEAVAVGADLGSEDGSQKLVDESVKAFGKIDIIVNNGAIWKYENLGEIKASTFDKFFAVNVRGPLLLVQASLPYLQDNGRIINISSIAARAGHPASSVYGGTKAAPEAMSRAWASELGPKHNITSNCVGVGPVLTEMIAEELQLATAMTTNAPLLRVADTSDITDIVSFLASEQSHWVTGDIRSLNRSSALSALRLTPAFTFAQNSSIGFRK</sequence>
<dbReference type="GO" id="GO:0071949">
    <property type="term" value="F:FAD binding"/>
    <property type="evidence" value="ECO:0007669"/>
    <property type="project" value="InterPro"/>
</dbReference>
<dbReference type="EMBL" id="MVBO01000316">
    <property type="protein sequence ID" value="OZJ01530.1"/>
    <property type="molecule type" value="Genomic_DNA"/>
</dbReference>
<proteinExistence type="inferred from homology"/>
<evidence type="ECO:0000256" key="1">
    <source>
        <dbReference type="ARBA" id="ARBA00007992"/>
    </source>
</evidence>
<gene>
    <name evidence="7" type="ORF">BZG36_05568</name>
</gene>
<evidence type="ECO:0000256" key="2">
    <source>
        <dbReference type="ARBA" id="ARBA00022630"/>
    </source>
</evidence>
<dbReference type="InterPro" id="IPR050562">
    <property type="entry name" value="FAD_mOase_fung"/>
</dbReference>
<dbReference type="InterPro" id="IPR002347">
    <property type="entry name" value="SDR_fam"/>
</dbReference>
<evidence type="ECO:0000313" key="8">
    <source>
        <dbReference type="Proteomes" id="UP000242875"/>
    </source>
</evidence>
<dbReference type="PRINTS" id="PR00081">
    <property type="entry name" value="GDHRDH"/>
</dbReference>
<reference evidence="7 8" key="1">
    <citation type="journal article" date="2017" name="Mycologia">
        <title>Bifiguratus adelaidae, gen. et sp. nov., a new member of Mucoromycotina in endophytic and soil-dwelling habitats.</title>
        <authorList>
            <person name="Torres-Cruz T.J."/>
            <person name="Billingsley Tobias T.L."/>
            <person name="Almatruk M."/>
            <person name="Hesse C."/>
            <person name="Kuske C.R."/>
            <person name="Desiro A."/>
            <person name="Benucci G.M."/>
            <person name="Bonito G."/>
            <person name="Stajich J.E."/>
            <person name="Dunlap C."/>
            <person name="Arnold A.E."/>
            <person name="Porras-Alfaro A."/>
        </authorList>
    </citation>
    <scope>NUCLEOTIDE SEQUENCE [LARGE SCALE GENOMIC DNA]</scope>
    <source>
        <strain evidence="7 8">AZ0501</strain>
    </source>
</reference>